<dbReference type="Proteomes" id="UP000823895">
    <property type="component" value="Unassembled WGS sequence"/>
</dbReference>
<dbReference type="AlphaFoldDB" id="A0A9D2T2U3"/>
<protein>
    <submittedName>
        <fullName evidence="2">Uncharacterized protein</fullName>
    </submittedName>
</protein>
<reference evidence="2" key="1">
    <citation type="journal article" date="2021" name="PeerJ">
        <title>Extensive microbial diversity within the chicken gut microbiome revealed by metagenomics and culture.</title>
        <authorList>
            <person name="Gilroy R."/>
            <person name="Ravi A."/>
            <person name="Getino M."/>
            <person name="Pursley I."/>
            <person name="Horton D.L."/>
            <person name="Alikhan N.F."/>
            <person name="Baker D."/>
            <person name="Gharbi K."/>
            <person name="Hall N."/>
            <person name="Watson M."/>
            <person name="Adriaenssens E.M."/>
            <person name="Foster-Nyarko E."/>
            <person name="Jarju S."/>
            <person name="Secka A."/>
            <person name="Antonio M."/>
            <person name="Oren A."/>
            <person name="Chaudhuri R.R."/>
            <person name="La Ragione R."/>
            <person name="Hildebrand F."/>
            <person name="Pallen M.J."/>
        </authorList>
    </citation>
    <scope>NUCLEOTIDE SEQUENCE</scope>
    <source>
        <strain evidence="2">CHK165-2605</strain>
    </source>
</reference>
<keyword evidence="1" id="KW-0472">Membrane</keyword>
<evidence type="ECO:0000256" key="1">
    <source>
        <dbReference type="SAM" id="Phobius"/>
    </source>
</evidence>
<reference evidence="2" key="2">
    <citation type="submission" date="2021-04" db="EMBL/GenBank/DDBJ databases">
        <authorList>
            <person name="Gilroy R."/>
        </authorList>
    </citation>
    <scope>NUCLEOTIDE SEQUENCE</scope>
    <source>
        <strain evidence="2">CHK165-2605</strain>
    </source>
</reference>
<sequence length="170" mass="19309">MGKYGKRAIVVLAGIWLWTFYIFQEELSRYGLYTIISYKIHEIASVIPFLCIGIAAVWFVYLLVKVIKKESDRYDQVFLIILLAAVILIGLYIKENSKGTTTVIASVESVDDQNGEIIIIDVAGQKMTLQSPELVNRIIETDGQKYIIQYDDNSSGIRKLRTISLPENQK</sequence>
<keyword evidence="1" id="KW-0812">Transmembrane</keyword>
<name>A0A9D2T2U3_9FIRM</name>
<dbReference type="EMBL" id="DWWI01000150">
    <property type="protein sequence ID" value="HJC43396.1"/>
    <property type="molecule type" value="Genomic_DNA"/>
</dbReference>
<proteinExistence type="predicted"/>
<feature type="transmembrane region" description="Helical" evidence="1">
    <location>
        <begin position="7"/>
        <end position="23"/>
    </location>
</feature>
<accession>A0A9D2T2U3</accession>
<gene>
    <name evidence="2" type="ORF">H9756_06910</name>
</gene>
<organism evidence="2 3">
    <name type="scientific">Candidatus Mediterraneibacter gallistercoris</name>
    <dbReference type="NCBI Taxonomy" id="2838671"/>
    <lineage>
        <taxon>Bacteria</taxon>
        <taxon>Bacillati</taxon>
        <taxon>Bacillota</taxon>
        <taxon>Clostridia</taxon>
        <taxon>Lachnospirales</taxon>
        <taxon>Lachnospiraceae</taxon>
        <taxon>Mediterraneibacter</taxon>
    </lineage>
</organism>
<keyword evidence="1" id="KW-1133">Transmembrane helix</keyword>
<evidence type="ECO:0000313" key="3">
    <source>
        <dbReference type="Proteomes" id="UP000823895"/>
    </source>
</evidence>
<evidence type="ECO:0000313" key="2">
    <source>
        <dbReference type="EMBL" id="HJC43396.1"/>
    </source>
</evidence>
<feature type="transmembrane region" description="Helical" evidence="1">
    <location>
        <begin position="76"/>
        <end position="93"/>
    </location>
</feature>
<comment type="caution">
    <text evidence="2">The sequence shown here is derived from an EMBL/GenBank/DDBJ whole genome shotgun (WGS) entry which is preliminary data.</text>
</comment>
<feature type="transmembrane region" description="Helical" evidence="1">
    <location>
        <begin position="43"/>
        <end position="64"/>
    </location>
</feature>